<accession>A0A9P6EHF9</accession>
<feature type="compositionally biased region" description="Polar residues" evidence="1">
    <location>
        <begin position="83"/>
        <end position="99"/>
    </location>
</feature>
<feature type="region of interest" description="Disordered" evidence="1">
    <location>
        <begin position="159"/>
        <end position="200"/>
    </location>
</feature>
<keyword evidence="3" id="KW-1185">Reference proteome</keyword>
<feature type="compositionally biased region" description="Polar residues" evidence="1">
    <location>
        <begin position="174"/>
        <end position="186"/>
    </location>
</feature>
<dbReference type="OrthoDB" id="3263296at2759"/>
<comment type="caution">
    <text evidence="2">The sequence shown here is derived from an EMBL/GenBank/DDBJ whole genome shotgun (WGS) entry which is preliminary data.</text>
</comment>
<feature type="region of interest" description="Disordered" evidence="1">
    <location>
        <begin position="81"/>
        <end position="124"/>
    </location>
</feature>
<gene>
    <name evidence="2" type="ORF">CPB83DRAFT_853474</name>
</gene>
<name>A0A9P6EHF9_9AGAR</name>
<dbReference type="AlphaFoldDB" id="A0A9P6EHF9"/>
<protein>
    <submittedName>
        <fullName evidence="2">Uncharacterized protein</fullName>
    </submittedName>
</protein>
<feature type="compositionally biased region" description="Low complexity" evidence="1">
    <location>
        <begin position="187"/>
        <end position="199"/>
    </location>
</feature>
<reference evidence="2" key="1">
    <citation type="submission" date="2020-11" db="EMBL/GenBank/DDBJ databases">
        <authorList>
            <consortium name="DOE Joint Genome Institute"/>
            <person name="Ahrendt S."/>
            <person name="Riley R."/>
            <person name="Andreopoulos W."/>
            <person name="Labutti K."/>
            <person name="Pangilinan J."/>
            <person name="Ruiz-Duenas F.J."/>
            <person name="Barrasa J.M."/>
            <person name="Sanchez-Garcia M."/>
            <person name="Camarero S."/>
            <person name="Miyauchi S."/>
            <person name="Serrano A."/>
            <person name="Linde D."/>
            <person name="Babiker R."/>
            <person name="Drula E."/>
            <person name="Ayuso-Fernandez I."/>
            <person name="Pacheco R."/>
            <person name="Padilla G."/>
            <person name="Ferreira P."/>
            <person name="Barriuso J."/>
            <person name="Kellner H."/>
            <person name="Castanera R."/>
            <person name="Alfaro M."/>
            <person name="Ramirez L."/>
            <person name="Pisabarro A.G."/>
            <person name="Kuo A."/>
            <person name="Tritt A."/>
            <person name="Lipzen A."/>
            <person name="He G."/>
            <person name="Yan M."/>
            <person name="Ng V."/>
            <person name="Cullen D."/>
            <person name="Martin F."/>
            <person name="Rosso M.-N."/>
            <person name="Henrissat B."/>
            <person name="Hibbett D."/>
            <person name="Martinez A.T."/>
            <person name="Grigoriev I.V."/>
        </authorList>
    </citation>
    <scope>NUCLEOTIDE SEQUENCE</scope>
    <source>
        <strain evidence="2">CBS 506.95</strain>
    </source>
</reference>
<evidence type="ECO:0000313" key="2">
    <source>
        <dbReference type="EMBL" id="KAF9528942.1"/>
    </source>
</evidence>
<evidence type="ECO:0000256" key="1">
    <source>
        <dbReference type="SAM" id="MobiDB-lite"/>
    </source>
</evidence>
<evidence type="ECO:0000313" key="3">
    <source>
        <dbReference type="Proteomes" id="UP000807306"/>
    </source>
</evidence>
<dbReference type="EMBL" id="MU157849">
    <property type="protein sequence ID" value="KAF9528942.1"/>
    <property type="molecule type" value="Genomic_DNA"/>
</dbReference>
<feature type="region of interest" description="Disordered" evidence="1">
    <location>
        <begin position="1"/>
        <end position="20"/>
    </location>
</feature>
<proteinExistence type="predicted"/>
<sequence>MVQDPSTYADDRGLMSEKQPGLGSMYGVSAGSSPARSTFSAAQIINAPVSRFSDHATPMFGEFQEHYQAAQPYPVHYPFPSPYEQQAFSGHTSVQSSLPTQPPTPHDQYLSNDPTPRDSIPPDDFVDLTRSSVSPFQAAQYQAISEKLNAQVPILEDRALPPLPPPCADANPFNDPNTSADETNGDVSRSQSLSRQSVSGESIVAEALEFPLPPTPSQASITRYRVDSMPPMLPDINVQTRVSMNSMMGESQLGVPMPSKVPARSPLATSEIVPAPSPPEAAVVKTSQNDLSRFSIYNVEDVYGGC</sequence>
<dbReference type="Proteomes" id="UP000807306">
    <property type="component" value="Unassembled WGS sequence"/>
</dbReference>
<organism evidence="2 3">
    <name type="scientific">Crepidotus variabilis</name>
    <dbReference type="NCBI Taxonomy" id="179855"/>
    <lineage>
        <taxon>Eukaryota</taxon>
        <taxon>Fungi</taxon>
        <taxon>Dikarya</taxon>
        <taxon>Basidiomycota</taxon>
        <taxon>Agaricomycotina</taxon>
        <taxon>Agaricomycetes</taxon>
        <taxon>Agaricomycetidae</taxon>
        <taxon>Agaricales</taxon>
        <taxon>Agaricineae</taxon>
        <taxon>Crepidotaceae</taxon>
        <taxon>Crepidotus</taxon>
    </lineage>
</organism>